<dbReference type="EMBL" id="JAPTSV010000014">
    <property type="protein sequence ID" value="KAJ1520364.1"/>
    <property type="molecule type" value="Genomic_DNA"/>
</dbReference>
<evidence type="ECO:0000256" key="10">
    <source>
        <dbReference type="ARBA" id="ARBA00023136"/>
    </source>
</evidence>
<dbReference type="CDD" id="cd01647">
    <property type="entry name" value="RT_LTR"/>
    <property type="match status" value="1"/>
</dbReference>
<dbReference type="Gene3D" id="3.30.420.10">
    <property type="entry name" value="Ribonuclease H-like superfamily/Ribonuclease H"/>
    <property type="match status" value="1"/>
</dbReference>
<dbReference type="InterPro" id="IPR001584">
    <property type="entry name" value="Integrase_cat-core"/>
</dbReference>
<keyword evidence="4 13" id="KW-0812">Transmembrane</keyword>
<comment type="caution">
    <text evidence="16">The sequence shown here is derived from an EMBL/GenBank/DDBJ whole genome shotgun (WGS) entry which is preliminary data.</text>
</comment>
<dbReference type="InterPro" id="IPR041373">
    <property type="entry name" value="RT_RNaseH"/>
</dbReference>
<name>A0AAV7X8T9_9NEOP</name>
<evidence type="ECO:0000259" key="14">
    <source>
        <dbReference type="PROSITE" id="PS50878"/>
    </source>
</evidence>
<evidence type="ECO:0000313" key="17">
    <source>
        <dbReference type="Proteomes" id="UP001075354"/>
    </source>
</evidence>
<dbReference type="GO" id="GO:0015074">
    <property type="term" value="P:DNA integration"/>
    <property type="evidence" value="ECO:0007669"/>
    <property type="project" value="InterPro"/>
</dbReference>
<dbReference type="Pfam" id="PF03273">
    <property type="entry name" value="Baculo_gp64"/>
    <property type="match status" value="1"/>
</dbReference>
<dbReference type="InterPro" id="IPR004955">
    <property type="entry name" value="Baculovirus_Gp64"/>
</dbReference>
<evidence type="ECO:0000256" key="11">
    <source>
        <dbReference type="ARBA" id="ARBA00023180"/>
    </source>
</evidence>
<dbReference type="CDD" id="cd09274">
    <property type="entry name" value="RNase_HI_RT_Ty3"/>
    <property type="match status" value="1"/>
</dbReference>
<evidence type="ECO:0000256" key="9">
    <source>
        <dbReference type="ARBA" id="ARBA00022918"/>
    </source>
</evidence>
<reference evidence="16" key="1">
    <citation type="submission" date="2022-12" db="EMBL/GenBank/DDBJ databases">
        <title>Chromosome-level genome assembly of the bean flower thrips Megalurothrips usitatus.</title>
        <authorList>
            <person name="Ma L."/>
            <person name="Liu Q."/>
            <person name="Li H."/>
            <person name="Cai W."/>
        </authorList>
    </citation>
    <scope>NUCLEOTIDE SEQUENCE</scope>
    <source>
        <strain evidence="16">Cailab_2022a</strain>
    </source>
</reference>
<keyword evidence="5" id="KW-0548">Nucleotidyltransferase</keyword>
<keyword evidence="10 13" id="KW-0472">Membrane</keyword>
<feature type="region of interest" description="Disordered" evidence="12">
    <location>
        <begin position="415"/>
        <end position="460"/>
    </location>
</feature>
<evidence type="ECO:0000256" key="7">
    <source>
        <dbReference type="ARBA" id="ARBA00022759"/>
    </source>
</evidence>
<dbReference type="Pfam" id="PF17921">
    <property type="entry name" value="Integrase_H2C2"/>
    <property type="match status" value="1"/>
</dbReference>
<dbReference type="InterPro" id="IPR043128">
    <property type="entry name" value="Rev_trsase/Diguanyl_cyclase"/>
</dbReference>
<keyword evidence="17" id="KW-1185">Reference proteome</keyword>
<feature type="transmembrane region" description="Helical" evidence="13">
    <location>
        <begin position="2237"/>
        <end position="2260"/>
    </location>
</feature>
<dbReference type="GO" id="GO:0004519">
    <property type="term" value="F:endonuclease activity"/>
    <property type="evidence" value="ECO:0007669"/>
    <property type="project" value="UniProtKB-KW"/>
</dbReference>
<evidence type="ECO:0000256" key="3">
    <source>
        <dbReference type="ARBA" id="ARBA00022679"/>
    </source>
</evidence>
<dbReference type="Pfam" id="PF17917">
    <property type="entry name" value="RT_RNaseH"/>
    <property type="match status" value="1"/>
</dbReference>
<dbReference type="Gene3D" id="3.30.70.270">
    <property type="match status" value="2"/>
</dbReference>
<evidence type="ECO:0000256" key="1">
    <source>
        <dbReference type="ARBA" id="ARBA00004182"/>
    </source>
</evidence>
<evidence type="ECO:0000256" key="12">
    <source>
        <dbReference type="SAM" id="MobiDB-lite"/>
    </source>
</evidence>
<dbReference type="Gene3D" id="3.10.10.10">
    <property type="entry name" value="HIV Type 1 Reverse Transcriptase, subunit A, domain 1"/>
    <property type="match status" value="1"/>
</dbReference>
<dbReference type="GO" id="GO:0003676">
    <property type="term" value="F:nucleic acid binding"/>
    <property type="evidence" value="ECO:0007669"/>
    <property type="project" value="InterPro"/>
</dbReference>
<dbReference type="PANTHER" id="PTHR37984:SF5">
    <property type="entry name" value="PROTEIN NYNRIN-LIKE"/>
    <property type="match status" value="1"/>
</dbReference>
<keyword evidence="9" id="KW-0695">RNA-directed DNA polymerase</keyword>
<evidence type="ECO:0000313" key="16">
    <source>
        <dbReference type="EMBL" id="KAJ1520364.1"/>
    </source>
</evidence>
<dbReference type="GO" id="GO:0003964">
    <property type="term" value="F:RNA-directed DNA polymerase activity"/>
    <property type="evidence" value="ECO:0007669"/>
    <property type="project" value="UniProtKB-KW"/>
</dbReference>
<dbReference type="Gene3D" id="2.40.70.10">
    <property type="entry name" value="Acid Proteases"/>
    <property type="match status" value="1"/>
</dbReference>
<dbReference type="SUPFAM" id="SSF53098">
    <property type="entry name" value="Ribonuclease H-like"/>
    <property type="match status" value="1"/>
</dbReference>
<dbReference type="PROSITE" id="PS50994">
    <property type="entry name" value="INTEGRASE"/>
    <property type="match status" value="1"/>
</dbReference>
<feature type="domain" description="Integrase catalytic" evidence="15">
    <location>
        <begin position="1467"/>
        <end position="1625"/>
    </location>
</feature>
<evidence type="ECO:0000256" key="6">
    <source>
        <dbReference type="ARBA" id="ARBA00022722"/>
    </source>
</evidence>
<accession>A0AAV7X8T9</accession>
<dbReference type="Pfam" id="PF00078">
    <property type="entry name" value="RVT_1"/>
    <property type="match status" value="1"/>
</dbReference>
<dbReference type="PROSITE" id="PS50878">
    <property type="entry name" value="RT_POL"/>
    <property type="match status" value="1"/>
</dbReference>
<feature type="compositionally biased region" description="Low complexity" evidence="12">
    <location>
        <begin position="415"/>
        <end position="453"/>
    </location>
</feature>
<dbReference type="GO" id="GO:0044003">
    <property type="term" value="P:symbiont-mediated perturbation of host process"/>
    <property type="evidence" value="ECO:0007669"/>
    <property type="project" value="InterPro"/>
</dbReference>
<feature type="domain" description="Reverse transcriptase" evidence="14">
    <location>
        <begin position="826"/>
        <end position="1007"/>
    </location>
</feature>
<keyword evidence="11" id="KW-0325">Glycoprotein</keyword>
<keyword evidence="8" id="KW-0378">Hydrolase</keyword>
<feature type="compositionally biased region" description="Low complexity" evidence="12">
    <location>
        <begin position="696"/>
        <end position="713"/>
    </location>
</feature>
<dbReference type="InterPro" id="IPR036397">
    <property type="entry name" value="RNaseH_sf"/>
</dbReference>
<dbReference type="InterPro" id="IPR000477">
    <property type="entry name" value="RT_dom"/>
</dbReference>
<keyword evidence="3" id="KW-0808">Transferase</keyword>
<dbReference type="GO" id="GO:0042575">
    <property type="term" value="C:DNA polymerase complex"/>
    <property type="evidence" value="ECO:0007669"/>
    <property type="project" value="UniProtKB-ARBA"/>
</dbReference>
<dbReference type="GO" id="GO:0016787">
    <property type="term" value="F:hydrolase activity"/>
    <property type="evidence" value="ECO:0007669"/>
    <property type="project" value="UniProtKB-KW"/>
</dbReference>
<keyword evidence="7" id="KW-0255">Endonuclease</keyword>
<keyword evidence="6" id="KW-0540">Nuclease</keyword>
<proteinExistence type="predicted"/>
<feature type="region of interest" description="Disordered" evidence="12">
    <location>
        <begin position="230"/>
        <end position="282"/>
    </location>
</feature>
<dbReference type="InterPro" id="IPR041588">
    <property type="entry name" value="Integrase_H2C2"/>
</dbReference>
<dbReference type="InterPro" id="IPR021109">
    <property type="entry name" value="Peptidase_aspartic_dom_sf"/>
</dbReference>
<dbReference type="Gene3D" id="6.10.250.3010">
    <property type="match status" value="1"/>
</dbReference>
<keyword evidence="13" id="KW-1133">Transmembrane helix</keyword>
<dbReference type="InterPro" id="IPR043502">
    <property type="entry name" value="DNA/RNA_pol_sf"/>
</dbReference>
<dbReference type="Pfam" id="PF00665">
    <property type="entry name" value="rve"/>
    <property type="match status" value="1"/>
</dbReference>
<comment type="subcellular location">
    <subcellularLocation>
        <location evidence="1">Virion membrane</location>
    </subcellularLocation>
</comment>
<dbReference type="InterPro" id="IPR050951">
    <property type="entry name" value="Retrovirus_Pol_polyprotein"/>
</dbReference>
<dbReference type="PANTHER" id="PTHR37984">
    <property type="entry name" value="PROTEIN CBG26694"/>
    <property type="match status" value="1"/>
</dbReference>
<evidence type="ECO:0000256" key="4">
    <source>
        <dbReference type="ARBA" id="ARBA00022692"/>
    </source>
</evidence>
<dbReference type="InterPro" id="IPR012337">
    <property type="entry name" value="RNaseH-like_sf"/>
</dbReference>
<protein>
    <recommendedName>
        <fullName evidence="2">RNA-directed DNA polymerase</fullName>
        <ecNumber evidence="2">2.7.7.49</ecNumber>
    </recommendedName>
</protein>
<sequence>MVLRTPPKQPTGATGLLHVHRRLKALGALIRENVTGNKQAFPRFQVVNLDQLDSTNLAKFMQRLVLALRELSEISGLATTERSAAYSWLSIELAKEQAPNEPAFHLAMSSDDSKVGAENINLKAILKRVQSHTTNMDQKDLADVLAELLDAYSEGPLHDDSSPMSREMRRLRTKSQEIIEDAIQSKEKSPDWKKFLDTAANLGAGALSTARGETSASTFRQPPVSTAITSLGARPKKPLGLSLSDEEDEGESQHRGVYSELHVPPVSDTPTTVALKDPPKQQTSLPLVPVVSKYQPDVTTGSVGPIMSAQPQSSYATQLFQSPATTQPYVPLNRPPQLLHNRPAGLPCTPLALSQQFPPPGQPALQYATPQPTGELASQLAPPVSSSGFSFRTPQATVQQLPQLPLQLPQLHMQLSQPHQQLSQPHQQLSQPHQQLSQPHQQLFQPHQQLSQQRTQPWGQPELHPLQQQVELLTTQLRTVMARLADQPRAPGAPQGHITSTTCMVSAPQLPVYHGDPTRDTLSVVEFAEKFSAMSALYPADQLQFYLEDSLKGSALNWYHFITLTYPGIDVMTTLHALCAQFGYTEDPKEKSRRMKARVQRSGENLQDYFAEKLKLIACWKQHATPAEICERLWEGLLPSVCKDTRFVARNNVQIFMHQCFVIEEENKRIAARQRASFQAEPPLALNYVDRSSTQNYSNSPYPSRPSSSAGSRDGSRVLFLDFSIRSFKCRHAFFVVKHLPFPAILGIDFFRRFKLTICFYNNSLLQHILRRYSHCFVTSESEVGLLKNVPLSKLRLTEDRIIRTPPYKLAPAELDFLKTQMKGLEEGGLIARTTSLFRNPIIVIRKSDNSYKAVWDFRKLNKLLENQPYDALPMDALLEKVHGYRYYAVLDLKLAYLQRPLDKQSRQFTAFQIPGLGTYEFQGIPIGTKTAPALFQCIMDYIFGELREKYPILTYFDDNLICANSIPELAKILKEFLSLVDKYGISLSALKCSFGYSKCKFLGYELQDGKISLPESRLKKIRQLQPPTDYKTLQSVCGFFNHLRRFVPHYSDIAAPILVLLGRPREFTWLKEHQKAFEYLKTVLSANLPLYSYDPALPTFLYTDASHQSAGAALFQKRPNLHQHVPIEFYSRTWSKSEKNWPIFHKEFAAAALALRHFRHLLLGKRFTLLTDSKPLTAYSTMKPEGRIAKFCLVLSQYDFDIKWIEGRKNVIADLLSRQCPTPEPKEDFEVAAEDLIFPISAIGACPADQPAVQQSQSGCLPPGRPPSLSAAAQPSGRYFTRSRAATGMTDQPHLPAGTDDPASNATKDSPTLQALQDTVKSTYSFEDLTSLLSPWSVSDRGVVTSFPESFRALQLTDPDLRSLISILESPQSANRTSRSYYLQNGVLFHNGRVVAPRCIYYQALATAHDLAGHQGQPKTLRAILDRGLEWKTLHADVKTYVSSCEICQLTKHPSRPPQGLLRSVSAQHPFDCLAIDYCGPVTSSGPQQYSYILLITDCFSHFTYAFKTTNSTAAKTIECLKKLFLQKGLCRRIIHDDATYFTSREFRDFLASYNIIQISAPRYAHWVVGIVESRVGMLKALLARYCSKESDWSYFLDLCIFFVNSGHLDSIGTSPFKAMYGVHPLWPADLQMMPPKQMTLLQLQESMNLIRKHVVSTWSRSSRTRKKRFDKGRQQPRYYPQQQVRVYQFKRRFGVQKFVYNLARITLRPSYWTDMDYGGTMTWTFMILLLPTTIAVYRLEHTAITDIDLPTDFPQTADYITHDGTATVAVASRSCYRCVSYASLVSTYNSMDESITPLPPSKSEMEQMLRHKMVIVGPEIKAGVGSDYDHCIPGNELKERRFVESSSITHSCYPSNLFRQACFLSWSASFKLISLPIFITQSNESYIISPSGTKIPATEGYYHSQDNHALLITAIPRRLTQPVTLNCFSSDKEIACLDKASGRFARFQPPPPGTDLSGQVPIITCHNTYCWRFPAAFFVRMQSRHKATGGAHHVATAHDSLRKRRNVDLAATDAETTNVFWHVRPGFPAGSPPPTAPREPLPTDPASIADIEALQDRLHTLYQAHLFNIAVLSHAVSELRRVQFHTTLSLAKLDDHYLAQIWHQSFTTHFLNYDTFTARPAPIHASKYSNCRKNESEIFLSGRYVPKDSDDQCHVWKDSDVAKIQLFHARHLVLPSASSITHTHTTEEFSWTSLLHKRSGLDEGVAVRTFGGVQSTGLADILQYPPQLIPTYFNALFPLSSLGSLGFLLIFLFLTCYIRR</sequence>
<dbReference type="SUPFAM" id="SSF56672">
    <property type="entry name" value="DNA/RNA polymerases"/>
    <property type="match status" value="1"/>
</dbReference>
<feature type="region of interest" description="Disordered" evidence="12">
    <location>
        <begin position="1253"/>
        <end position="1312"/>
    </location>
</feature>
<feature type="compositionally biased region" description="Polar residues" evidence="12">
    <location>
        <begin position="1303"/>
        <end position="1312"/>
    </location>
</feature>
<evidence type="ECO:0000256" key="5">
    <source>
        <dbReference type="ARBA" id="ARBA00022695"/>
    </source>
</evidence>
<gene>
    <name evidence="16" type="ORF">ONE63_003499</name>
</gene>
<dbReference type="Gene3D" id="1.10.340.70">
    <property type="match status" value="1"/>
</dbReference>
<dbReference type="Proteomes" id="UP001075354">
    <property type="component" value="Chromosome 14"/>
</dbReference>
<evidence type="ECO:0000256" key="8">
    <source>
        <dbReference type="ARBA" id="ARBA00022801"/>
    </source>
</evidence>
<evidence type="ECO:0000256" key="13">
    <source>
        <dbReference type="SAM" id="Phobius"/>
    </source>
</evidence>
<feature type="region of interest" description="Disordered" evidence="12">
    <location>
        <begin position="694"/>
        <end position="714"/>
    </location>
</feature>
<evidence type="ECO:0000259" key="15">
    <source>
        <dbReference type="PROSITE" id="PS50994"/>
    </source>
</evidence>
<dbReference type="EC" id="2.7.7.49" evidence="2"/>
<organism evidence="16 17">
    <name type="scientific">Megalurothrips usitatus</name>
    <name type="common">bean blossom thrips</name>
    <dbReference type="NCBI Taxonomy" id="439358"/>
    <lineage>
        <taxon>Eukaryota</taxon>
        <taxon>Metazoa</taxon>
        <taxon>Ecdysozoa</taxon>
        <taxon>Arthropoda</taxon>
        <taxon>Hexapoda</taxon>
        <taxon>Insecta</taxon>
        <taxon>Pterygota</taxon>
        <taxon>Neoptera</taxon>
        <taxon>Paraneoptera</taxon>
        <taxon>Thysanoptera</taxon>
        <taxon>Terebrantia</taxon>
        <taxon>Thripoidea</taxon>
        <taxon>Thripidae</taxon>
        <taxon>Megalurothrips</taxon>
    </lineage>
</organism>
<evidence type="ECO:0000256" key="2">
    <source>
        <dbReference type="ARBA" id="ARBA00012493"/>
    </source>
</evidence>